<evidence type="ECO:0000313" key="3">
    <source>
        <dbReference type="Proteomes" id="UP000032061"/>
    </source>
</evidence>
<organism evidence="1 3">
    <name type="scientific">Flavobacterium hibernum</name>
    <dbReference type="NCBI Taxonomy" id="37752"/>
    <lineage>
        <taxon>Bacteria</taxon>
        <taxon>Pseudomonadati</taxon>
        <taxon>Bacteroidota</taxon>
        <taxon>Flavobacteriia</taxon>
        <taxon>Flavobacteriales</taxon>
        <taxon>Flavobacteriaceae</taxon>
        <taxon>Flavobacterium</taxon>
    </lineage>
</organism>
<dbReference type="EMBL" id="MUGX01000026">
    <property type="protein sequence ID" value="OXA85185.1"/>
    <property type="molecule type" value="Genomic_DNA"/>
</dbReference>
<evidence type="ECO:0008006" key="5">
    <source>
        <dbReference type="Google" id="ProtNLM"/>
    </source>
</evidence>
<dbReference type="EMBL" id="JPRK01000021">
    <property type="protein sequence ID" value="KIO50945.1"/>
    <property type="molecule type" value="Genomic_DNA"/>
</dbReference>
<comment type="caution">
    <text evidence="1">The sequence shown here is derived from an EMBL/GenBank/DDBJ whole genome shotgun (WGS) entry which is preliminary data.</text>
</comment>
<gene>
    <name evidence="2" type="ORF">B0A73_17700</name>
    <name evidence="1" type="ORF">IW18_20360</name>
</gene>
<reference evidence="1 3" key="1">
    <citation type="submission" date="2015-01" db="EMBL/GenBank/DDBJ databases">
        <title>Genome of Flavobacterium hibernum DSM 12611.</title>
        <authorList>
            <person name="Stropko S.J."/>
            <person name="Pipes S.E."/>
            <person name="Newman J.D."/>
        </authorList>
    </citation>
    <scope>NUCLEOTIDE SEQUENCE [LARGE SCALE GENOMIC DNA]</scope>
    <source>
        <strain evidence="1 3">DSM 12611</strain>
    </source>
</reference>
<name>A0A0D0EJC8_9FLAO</name>
<sequence length="166" mass="19435">MISKNNLNFWNFRHIYNKQKNMTKFERAEKAERDNMIALFKQFNVQHYEFTEANTFDNIDGYFTGSTGNKVAFEVKNRKTKSDQYPTTIIESFKLDAIHASTNQTEYEPMLFVFFADNKVFFEKLKTGGYETFVCPTQATTMGNTELINKEFVKIPIDNKNVISLK</sequence>
<dbReference type="RefSeq" id="WP_041520016.1">
    <property type="nucleotide sequence ID" value="NZ_UGGR01000006.1"/>
</dbReference>
<evidence type="ECO:0000313" key="4">
    <source>
        <dbReference type="Proteomes" id="UP000198302"/>
    </source>
</evidence>
<accession>A0A0D0EJC8</accession>
<dbReference type="Proteomes" id="UP000198302">
    <property type="component" value="Unassembled WGS sequence"/>
</dbReference>
<keyword evidence="4" id="KW-1185">Reference proteome</keyword>
<protein>
    <recommendedName>
        <fullName evidence="5">Protein NO VEIN C-terminal domain-containing protein</fullName>
    </recommendedName>
</protein>
<evidence type="ECO:0000313" key="2">
    <source>
        <dbReference type="EMBL" id="OXA85185.1"/>
    </source>
</evidence>
<evidence type="ECO:0000313" key="1">
    <source>
        <dbReference type="EMBL" id="KIO50945.1"/>
    </source>
</evidence>
<dbReference type="AlphaFoldDB" id="A0A0D0EJC8"/>
<dbReference type="STRING" id="37752.IW18_20360"/>
<reference evidence="2 4" key="2">
    <citation type="submission" date="2016-11" db="EMBL/GenBank/DDBJ databases">
        <title>Whole genomes of Flavobacteriaceae.</title>
        <authorList>
            <person name="Stine C."/>
            <person name="Li C."/>
            <person name="Tadesse D."/>
        </authorList>
    </citation>
    <scope>NUCLEOTIDE SEQUENCE [LARGE SCALE GENOMIC DNA]</scope>
    <source>
        <strain evidence="2 4">ATCC 51468</strain>
    </source>
</reference>
<proteinExistence type="predicted"/>
<dbReference type="Proteomes" id="UP000032061">
    <property type="component" value="Unassembled WGS sequence"/>
</dbReference>